<accession>A0A7E4UMC4</accession>
<name>A0A7E4UMC4_PANRE</name>
<evidence type="ECO:0000313" key="2">
    <source>
        <dbReference type="Proteomes" id="UP000492821"/>
    </source>
</evidence>
<feature type="compositionally biased region" description="Basic and acidic residues" evidence="1">
    <location>
        <begin position="13"/>
        <end position="23"/>
    </location>
</feature>
<evidence type="ECO:0000256" key="1">
    <source>
        <dbReference type="SAM" id="MobiDB-lite"/>
    </source>
</evidence>
<protein>
    <submittedName>
        <fullName evidence="3">BLVR domain-containing protein</fullName>
    </submittedName>
</protein>
<feature type="region of interest" description="Disordered" evidence="1">
    <location>
        <begin position="1"/>
        <end position="33"/>
    </location>
</feature>
<reference evidence="3" key="2">
    <citation type="submission" date="2020-10" db="UniProtKB">
        <authorList>
            <consortium name="WormBaseParasite"/>
        </authorList>
    </citation>
    <scope>IDENTIFICATION</scope>
</reference>
<sequence>MPKRRHDLDDSDTSEHGGKRLKTDANGNTNGYIENGSSTVEYWLVRKPKNVNPSDLPVLHIPKKIPEEGREKEKGDFNIRFSHVNKQMFVIDRSNRSSSNNLVQHKAIGTIKGIMSIDVQKPAEDIGPIAPEEDYMNPVDLEMPKFNFTIGSIRKPVPSVDDVTERLTAFGVPKPVARKSKKKKKH</sequence>
<dbReference type="Proteomes" id="UP000492821">
    <property type="component" value="Unassembled WGS sequence"/>
</dbReference>
<proteinExistence type="predicted"/>
<dbReference type="AlphaFoldDB" id="A0A7E4UMC4"/>
<dbReference type="WBParaSite" id="Pan_g10194.t1">
    <property type="protein sequence ID" value="Pan_g10194.t1"/>
    <property type="gene ID" value="Pan_g10194"/>
</dbReference>
<evidence type="ECO:0000313" key="3">
    <source>
        <dbReference type="WBParaSite" id="Pan_g10194.t1"/>
    </source>
</evidence>
<reference evidence="2" key="1">
    <citation type="journal article" date="2013" name="Genetics">
        <title>The draft genome and transcriptome of Panagrellus redivivus are shaped by the harsh demands of a free-living lifestyle.</title>
        <authorList>
            <person name="Srinivasan J."/>
            <person name="Dillman A.R."/>
            <person name="Macchietto M.G."/>
            <person name="Heikkinen L."/>
            <person name="Lakso M."/>
            <person name="Fracchia K.M."/>
            <person name="Antoshechkin I."/>
            <person name="Mortazavi A."/>
            <person name="Wong G."/>
            <person name="Sternberg P.W."/>
        </authorList>
    </citation>
    <scope>NUCLEOTIDE SEQUENCE [LARGE SCALE GENOMIC DNA]</scope>
    <source>
        <strain evidence="2">MT8872</strain>
    </source>
</reference>
<keyword evidence="2" id="KW-1185">Reference proteome</keyword>
<organism evidence="2 3">
    <name type="scientific">Panagrellus redivivus</name>
    <name type="common">Microworm</name>
    <dbReference type="NCBI Taxonomy" id="6233"/>
    <lineage>
        <taxon>Eukaryota</taxon>
        <taxon>Metazoa</taxon>
        <taxon>Ecdysozoa</taxon>
        <taxon>Nematoda</taxon>
        <taxon>Chromadorea</taxon>
        <taxon>Rhabditida</taxon>
        <taxon>Tylenchina</taxon>
        <taxon>Panagrolaimomorpha</taxon>
        <taxon>Panagrolaimoidea</taxon>
        <taxon>Panagrolaimidae</taxon>
        <taxon>Panagrellus</taxon>
    </lineage>
</organism>